<gene>
    <name evidence="7" type="primary">prfB</name>
    <name evidence="10" type="ORF">D5H75_31825</name>
</gene>
<dbReference type="InterPro" id="IPR045853">
    <property type="entry name" value="Pep_chain_release_fac_I_sf"/>
</dbReference>
<dbReference type="GO" id="GO:0016149">
    <property type="term" value="F:translation release factor activity, codon specific"/>
    <property type="evidence" value="ECO:0007669"/>
    <property type="project" value="UniProtKB-UniRule"/>
</dbReference>
<dbReference type="Gene3D" id="1.20.58.410">
    <property type="entry name" value="Release factor"/>
    <property type="match status" value="1"/>
</dbReference>
<evidence type="ECO:0000313" key="10">
    <source>
        <dbReference type="EMBL" id="RJL24017.1"/>
    </source>
</evidence>
<feature type="domain" description="Prokaryotic-type class I peptide chain release factors" evidence="9">
    <location>
        <begin position="264"/>
        <end position="280"/>
    </location>
</feature>
<evidence type="ECO:0000256" key="6">
    <source>
        <dbReference type="ARBA" id="ARBA00022917"/>
    </source>
</evidence>
<feature type="region of interest" description="Disordered" evidence="8">
    <location>
        <begin position="1"/>
        <end position="23"/>
    </location>
</feature>
<dbReference type="Gene3D" id="3.30.160.20">
    <property type="match status" value="1"/>
</dbReference>
<proteinExistence type="inferred from homology"/>
<accession>A0A3A4AB09</accession>
<dbReference type="SMART" id="SM00937">
    <property type="entry name" value="PCRF"/>
    <property type="match status" value="1"/>
</dbReference>
<evidence type="ECO:0000256" key="1">
    <source>
        <dbReference type="ARBA" id="ARBA00002613"/>
    </source>
</evidence>
<name>A0A3A4AB09_9ACTN</name>
<dbReference type="InterPro" id="IPR005139">
    <property type="entry name" value="PCRF"/>
</dbReference>
<keyword evidence="6 7" id="KW-0648">Protein biosynthesis</keyword>
<dbReference type="InterPro" id="IPR004374">
    <property type="entry name" value="PrfB"/>
</dbReference>
<comment type="similarity">
    <text evidence="2 7">Belongs to the prokaryotic/mitochondrial release factor family.</text>
</comment>
<evidence type="ECO:0000256" key="8">
    <source>
        <dbReference type="SAM" id="MobiDB-lite"/>
    </source>
</evidence>
<evidence type="ECO:0000313" key="11">
    <source>
        <dbReference type="Proteomes" id="UP000265768"/>
    </source>
</evidence>
<evidence type="ECO:0000256" key="3">
    <source>
        <dbReference type="ARBA" id="ARBA00019192"/>
    </source>
</evidence>
<keyword evidence="11" id="KW-1185">Reference proteome</keyword>
<comment type="function">
    <text evidence="1 7">Peptide chain release factor 2 directs the termination of translation in response to the peptide chain termination codons UGA and UAA.</text>
</comment>
<evidence type="ECO:0000256" key="4">
    <source>
        <dbReference type="ARBA" id="ARBA00022481"/>
    </source>
</evidence>
<dbReference type="Pfam" id="PF00472">
    <property type="entry name" value="RF-1"/>
    <property type="match status" value="1"/>
</dbReference>
<dbReference type="InterPro" id="IPR000352">
    <property type="entry name" value="Pep_chain_release_fac_I"/>
</dbReference>
<comment type="PTM">
    <text evidence="7">Methylated by PrmC. Methylation increases the termination efficiency of RF2.</text>
</comment>
<comment type="caution">
    <text evidence="10">The sequence shown here is derived from an EMBL/GenBank/DDBJ whole genome shotgun (WGS) entry which is preliminary data.</text>
</comment>
<reference evidence="10 11" key="1">
    <citation type="submission" date="2018-09" db="EMBL/GenBank/DDBJ databases">
        <title>YIM 75507 draft genome.</title>
        <authorList>
            <person name="Tang S."/>
            <person name="Feng Y."/>
        </authorList>
    </citation>
    <scope>NUCLEOTIDE SEQUENCE [LARGE SCALE GENOMIC DNA]</scope>
    <source>
        <strain evidence="10 11">YIM 75507</strain>
    </source>
</reference>
<evidence type="ECO:0000256" key="5">
    <source>
        <dbReference type="ARBA" id="ARBA00022490"/>
    </source>
</evidence>
<dbReference type="PANTHER" id="PTHR43116:SF3">
    <property type="entry name" value="CLASS I PEPTIDE CHAIN RELEASE FACTOR"/>
    <property type="match status" value="1"/>
</dbReference>
<dbReference type="HAMAP" id="MF_00094">
    <property type="entry name" value="Rel_fac_2"/>
    <property type="match status" value="1"/>
</dbReference>
<evidence type="ECO:0000256" key="2">
    <source>
        <dbReference type="ARBA" id="ARBA00010835"/>
    </source>
</evidence>
<dbReference type="AlphaFoldDB" id="A0A3A4AB09"/>
<dbReference type="PROSITE" id="PS00745">
    <property type="entry name" value="RF_PROK_I"/>
    <property type="match status" value="1"/>
</dbReference>
<dbReference type="PANTHER" id="PTHR43116">
    <property type="entry name" value="PEPTIDE CHAIN RELEASE FACTOR 2"/>
    <property type="match status" value="1"/>
</dbReference>
<dbReference type="Gene3D" id="3.30.70.1660">
    <property type="match status" value="1"/>
</dbReference>
<evidence type="ECO:0000256" key="7">
    <source>
        <dbReference type="HAMAP-Rule" id="MF_00094"/>
    </source>
</evidence>
<dbReference type="SUPFAM" id="SSF75620">
    <property type="entry name" value="Release factor"/>
    <property type="match status" value="1"/>
</dbReference>
<feature type="modified residue" description="N5-methylglutamine" evidence="7">
    <location>
        <position position="271"/>
    </location>
</feature>
<organism evidence="10 11">
    <name type="scientific">Bailinhaonella thermotolerans</name>
    <dbReference type="NCBI Taxonomy" id="1070861"/>
    <lineage>
        <taxon>Bacteria</taxon>
        <taxon>Bacillati</taxon>
        <taxon>Actinomycetota</taxon>
        <taxon>Actinomycetes</taxon>
        <taxon>Streptosporangiales</taxon>
        <taxon>Streptosporangiaceae</taxon>
        <taxon>Bailinhaonella</taxon>
    </lineage>
</organism>
<dbReference type="GO" id="GO:0005737">
    <property type="term" value="C:cytoplasm"/>
    <property type="evidence" value="ECO:0007669"/>
    <property type="project" value="UniProtKB-SubCell"/>
</dbReference>
<comment type="subcellular location">
    <subcellularLocation>
        <location evidence="7">Cytoplasm</location>
    </subcellularLocation>
</comment>
<dbReference type="Pfam" id="PF03462">
    <property type="entry name" value="PCRF"/>
    <property type="match status" value="1"/>
</dbReference>
<dbReference type="RefSeq" id="WP_119930273.1">
    <property type="nucleotide sequence ID" value="NZ_QZEY01000017.1"/>
</dbReference>
<dbReference type="NCBIfam" id="TIGR00020">
    <property type="entry name" value="prfB"/>
    <property type="match status" value="1"/>
</dbReference>
<dbReference type="EMBL" id="QZEY01000017">
    <property type="protein sequence ID" value="RJL24017.1"/>
    <property type="molecule type" value="Genomic_DNA"/>
</dbReference>
<sequence>MIASGAAVPAAGGHRGHAEAGRLAVPEQRLQEAARDLDRAAAALDIPGKRRELARLRTAAAEPGTWSDPDHAVRLSGRLAGLERQLGAVTDLAARLEDTRTLFQLAQEEGDAAAHGEAGAELDALTGQIAALARQASLTGEHDHLPALLTITPRSGGEDAQQWAAALLDMYTAWAHRRGDRTEVYDIACQAGVGIRHATLAVHGEYAYGLLRGEHGVHRRVHISEFDTQRRRQTGFAAVEVAPLAGPAALPELRERDLRVDVFRASGPGGQGVNTTDSAVRVTHLPTGISATCRKTRSQAQNKATALKVLYGKLLHADLQEREAERARRRGQAAPAAWGAQIRNYILMPYQLVKDVRTGVQTHDVAAVLDGAIDPFIDAMLRHSAAAHAAA</sequence>
<evidence type="ECO:0000259" key="9">
    <source>
        <dbReference type="PROSITE" id="PS00745"/>
    </source>
</evidence>
<protein>
    <recommendedName>
        <fullName evidence="3 7">Peptide chain release factor 2</fullName>
        <shortName evidence="7">RF-2</shortName>
    </recommendedName>
</protein>
<keyword evidence="4 7" id="KW-0488">Methylation</keyword>
<dbReference type="OrthoDB" id="9806673at2"/>
<keyword evidence="5 7" id="KW-0963">Cytoplasm</keyword>
<dbReference type="Proteomes" id="UP000265768">
    <property type="component" value="Unassembled WGS sequence"/>
</dbReference>